<feature type="transmembrane region" description="Helical" evidence="1">
    <location>
        <begin position="9"/>
        <end position="30"/>
    </location>
</feature>
<evidence type="ECO:0000313" key="2">
    <source>
        <dbReference type="EMBL" id="MBU5483366.1"/>
    </source>
</evidence>
<protein>
    <submittedName>
        <fullName evidence="2">DUF3888 domain-containing protein</fullName>
    </submittedName>
</protein>
<dbReference type="Proteomes" id="UP000726170">
    <property type="component" value="Unassembled WGS sequence"/>
</dbReference>
<proteinExistence type="predicted"/>
<gene>
    <name evidence="2" type="ORF">KQI86_03435</name>
</gene>
<keyword evidence="1" id="KW-0812">Transmembrane</keyword>
<dbReference type="Pfam" id="PF13027">
    <property type="entry name" value="DUF3888"/>
    <property type="match status" value="1"/>
</dbReference>
<comment type="caution">
    <text evidence="2">The sequence shown here is derived from an EMBL/GenBank/DDBJ whole genome shotgun (WGS) entry which is preliminary data.</text>
</comment>
<evidence type="ECO:0000313" key="3">
    <source>
        <dbReference type="Proteomes" id="UP000726170"/>
    </source>
</evidence>
<dbReference type="InterPro" id="IPR024984">
    <property type="entry name" value="DUF3888"/>
</dbReference>
<organism evidence="2 3">
    <name type="scientific">Clostridium mobile</name>
    <dbReference type="NCBI Taxonomy" id="2841512"/>
    <lineage>
        <taxon>Bacteria</taxon>
        <taxon>Bacillati</taxon>
        <taxon>Bacillota</taxon>
        <taxon>Clostridia</taxon>
        <taxon>Eubacteriales</taxon>
        <taxon>Clostridiaceae</taxon>
        <taxon>Clostridium</taxon>
    </lineage>
</organism>
<keyword evidence="3" id="KW-1185">Reference proteome</keyword>
<keyword evidence="1" id="KW-1133">Transmembrane helix</keyword>
<sequence>MEVISLKKFIFVIVISIMIVMNIFSFNTVYASDNKKILFMVNPYRPPEGSREELYQDIFFTLLEPYISKAITDYYGKSYSFDNWSTDILSVERPNGNRTELFIIKLQVNPYIGAHNTVGTDNITFIVSAGGNVKIEKFEHIKSYIPQ</sequence>
<reference evidence="2 3" key="1">
    <citation type="submission" date="2021-06" db="EMBL/GenBank/DDBJ databases">
        <authorList>
            <person name="Sun Q."/>
            <person name="Li D."/>
        </authorList>
    </citation>
    <scope>NUCLEOTIDE SEQUENCE [LARGE SCALE GENOMIC DNA]</scope>
    <source>
        <strain evidence="2 3">MSJ-11</strain>
    </source>
</reference>
<keyword evidence="1" id="KW-0472">Membrane</keyword>
<dbReference type="EMBL" id="JAHLQF010000001">
    <property type="protein sequence ID" value="MBU5483366.1"/>
    <property type="molecule type" value="Genomic_DNA"/>
</dbReference>
<dbReference type="RefSeq" id="WP_216437750.1">
    <property type="nucleotide sequence ID" value="NZ_JAHLQF010000001.1"/>
</dbReference>
<evidence type="ECO:0000256" key="1">
    <source>
        <dbReference type="SAM" id="Phobius"/>
    </source>
</evidence>
<name>A0ABS6EDS9_9CLOT</name>
<accession>A0ABS6EDS9</accession>